<feature type="non-terminal residue" evidence="3">
    <location>
        <position position="465"/>
    </location>
</feature>
<evidence type="ECO:0000313" key="4">
    <source>
        <dbReference type="Proteomes" id="UP001212841"/>
    </source>
</evidence>
<keyword evidence="1" id="KW-0175">Coiled coil</keyword>
<proteinExistence type="predicted"/>
<feature type="coiled-coil region" evidence="1">
    <location>
        <begin position="308"/>
        <end position="378"/>
    </location>
</feature>
<evidence type="ECO:0000256" key="2">
    <source>
        <dbReference type="SAM" id="MobiDB-lite"/>
    </source>
</evidence>
<protein>
    <submittedName>
        <fullName evidence="3">Uncharacterized protein</fullName>
    </submittedName>
</protein>
<dbReference type="EMBL" id="JADGJD010002029">
    <property type="protein sequence ID" value="KAJ3035611.1"/>
    <property type="molecule type" value="Genomic_DNA"/>
</dbReference>
<organism evidence="3 4">
    <name type="scientific">Rhizophlyctis rosea</name>
    <dbReference type="NCBI Taxonomy" id="64517"/>
    <lineage>
        <taxon>Eukaryota</taxon>
        <taxon>Fungi</taxon>
        <taxon>Fungi incertae sedis</taxon>
        <taxon>Chytridiomycota</taxon>
        <taxon>Chytridiomycota incertae sedis</taxon>
        <taxon>Chytridiomycetes</taxon>
        <taxon>Rhizophlyctidales</taxon>
        <taxon>Rhizophlyctidaceae</taxon>
        <taxon>Rhizophlyctis</taxon>
    </lineage>
</organism>
<dbReference type="AlphaFoldDB" id="A0AAD5WXK2"/>
<evidence type="ECO:0000256" key="1">
    <source>
        <dbReference type="SAM" id="Coils"/>
    </source>
</evidence>
<keyword evidence="4" id="KW-1185">Reference proteome</keyword>
<gene>
    <name evidence="3" type="ORF">HK097_004162</name>
</gene>
<reference evidence="3" key="1">
    <citation type="submission" date="2020-05" db="EMBL/GenBank/DDBJ databases">
        <title>Phylogenomic resolution of chytrid fungi.</title>
        <authorList>
            <person name="Stajich J.E."/>
            <person name="Amses K."/>
            <person name="Simmons R."/>
            <person name="Seto K."/>
            <person name="Myers J."/>
            <person name="Bonds A."/>
            <person name="Quandt C.A."/>
            <person name="Barry K."/>
            <person name="Liu P."/>
            <person name="Grigoriev I."/>
            <person name="Longcore J.E."/>
            <person name="James T.Y."/>
        </authorList>
    </citation>
    <scope>NUCLEOTIDE SEQUENCE</scope>
    <source>
        <strain evidence="3">JEL0318</strain>
    </source>
</reference>
<accession>A0AAD5WXK2</accession>
<name>A0AAD5WXK2_9FUNG</name>
<comment type="caution">
    <text evidence="3">The sequence shown here is derived from an EMBL/GenBank/DDBJ whole genome shotgun (WGS) entry which is preliminary data.</text>
</comment>
<feature type="region of interest" description="Disordered" evidence="2">
    <location>
        <begin position="445"/>
        <end position="465"/>
    </location>
</feature>
<feature type="compositionally biased region" description="Basic and acidic residues" evidence="2">
    <location>
        <begin position="452"/>
        <end position="465"/>
    </location>
</feature>
<dbReference type="Proteomes" id="UP001212841">
    <property type="component" value="Unassembled WGS sequence"/>
</dbReference>
<evidence type="ECO:0000313" key="3">
    <source>
        <dbReference type="EMBL" id="KAJ3035611.1"/>
    </source>
</evidence>
<sequence length="465" mass="53996">MHIPQGRTKKRLAELQQSVKTLTKQHEKASESVHFLIHTHVNEREDLTSEIQFLTLRLAQQWHYYERCNRALEIEMKDSKLALSVKAEELCDMGMDLLIRDAQREVMEGYLWELAKRVWYCEMCIEVEESRVAELEEMMREVQLFLGAKAVEELELRTEVAILQSQHQNLQLRFAHSTNEVNNLHGFIKSLQTEKQNLESHLLAVQSKYDHTLAELEALKLQQSSISHSEKDLATLINEKVTLQRSLSDAKEEAADMRTLYESRLRDMELDFATKLEDSQLREKHLQSSLETLIERADEQLLHEEKLRGRLKLQLAKAERTKVEQQRDEISTESDQWKQKYEALLPELQRHEAEKRVAEGLRSENRRLEELVREAGLELSASKSSNESIHARVVDLTAQIATIKKEATTAKVEVTRLATGTKNLQTELVAVTERAETLEKMLKFSKTHSQHAQKEVTKYKKQVAE</sequence>